<dbReference type="CDD" id="cd00075">
    <property type="entry name" value="HATPase"/>
    <property type="match status" value="1"/>
</dbReference>
<evidence type="ECO:0000256" key="1">
    <source>
        <dbReference type="ARBA" id="ARBA00000085"/>
    </source>
</evidence>
<evidence type="ECO:0000256" key="3">
    <source>
        <dbReference type="ARBA" id="ARBA00012438"/>
    </source>
</evidence>
<sequence>MKRNFFSLSFKLWFTILLTIVFSIVFAYSLSQYYYKYLYVEKLKTNMIEVAAKLAAEYRGGEISEEYREQIEWLNSKIDSEIFIVSNPRELSACLPFEIDYDSLISEEERQQLINGEVIQKEEYEERFNRKIVAAVTPLVDEGRLEGIIYTYVTVDSIKEVLQEFAYKWLAAALIFVITAIILGTKWLKRLYKPIKEIEEAAKKVSDGDYSIKVKVNSRDEIGNLAAAFNEMANSIYLEETKKREFIENVSHELRTPLSYVTGYTQAILDDVVKGEDQHKYLTLILSESNRLEKLVTNLMDLAKMNNEKLVNQVPIAFAQFLEDFFEQYSLKMKERGFSLSLTVDPDSIIIADESQLKQILNNVLDNAMNYSPVGGVIRVQLTNEREQVILKITDSGIGIPKEDIPHVMDRFYRVNKARSRFDGGTGLGLAIVKQMVVLQKGTVTIESEAGKGTTVRLSFPSVS</sequence>
<evidence type="ECO:0000259" key="15">
    <source>
        <dbReference type="PROSITE" id="PS50109"/>
    </source>
</evidence>
<evidence type="ECO:0000256" key="14">
    <source>
        <dbReference type="SAM" id="Phobius"/>
    </source>
</evidence>
<feature type="transmembrane region" description="Helical" evidence="14">
    <location>
        <begin position="169"/>
        <end position="188"/>
    </location>
</feature>
<keyword evidence="8" id="KW-0547">Nucleotide-binding</keyword>
<keyword evidence="6" id="KW-0808">Transferase</keyword>
<dbReference type="Pfam" id="PF00512">
    <property type="entry name" value="HisKA"/>
    <property type="match status" value="1"/>
</dbReference>
<dbReference type="PANTHER" id="PTHR45528:SF1">
    <property type="entry name" value="SENSOR HISTIDINE KINASE CPXA"/>
    <property type="match status" value="1"/>
</dbReference>
<dbReference type="PROSITE" id="PS50885">
    <property type="entry name" value="HAMP"/>
    <property type="match status" value="1"/>
</dbReference>
<dbReference type="GO" id="GO:0005524">
    <property type="term" value="F:ATP binding"/>
    <property type="evidence" value="ECO:0007669"/>
    <property type="project" value="UniProtKB-KW"/>
</dbReference>
<accession>A0A974NM85</accession>
<evidence type="ECO:0000256" key="11">
    <source>
        <dbReference type="ARBA" id="ARBA00022989"/>
    </source>
</evidence>
<dbReference type="Pfam" id="PF00672">
    <property type="entry name" value="HAMP"/>
    <property type="match status" value="1"/>
</dbReference>
<dbReference type="InterPro" id="IPR004358">
    <property type="entry name" value="Sig_transdc_His_kin-like_C"/>
</dbReference>
<dbReference type="InterPro" id="IPR005467">
    <property type="entry name" value="His_kinase_dom"/>
</dbReference>
<keyword evidence="11 14" id="KW-1133">Transmembrane helix</keyword>
<dbReference type="EMBL" id="CP068053">
    <property type="protein sequence ID" value="QQT00292.1"/>
    <property type="molecule type" value="Genomic_DNA"/>
</dbReference>
<keyword evidence="9" id="KW-0418">Kinase</keyword>
<dbReference type="PANTHER" id="PTHR45528">
    <property type="entry name" value="SENSOR HISTIDINE KINASE CPXA"/>
    <property type="match status" value="1"/>
</dbReference>
<dbReference type="Proteomes" id="UP000595254">
    <property type="component" value="Chromosome"/>
</dbReference>
<evidence type="ECO:0000256" key="4">
    <source>
        <dbReference type="ARBA" id="ARBA00022475"/>
    </source>
</evidence>
<dbReference type="InterPro" id="IPR003661">
    <property type="entry name" value="HisK_dim/P_dom"/>
</dbReference>
<feature type="domain" description="Histidine kinase" evidence="15">
    <location>
        <begin position="249"/>
        <end position="464"/>
    </location>
</feature>
<keyword evidence="13 14" id="KW-0472">Membrane</keyword>
<evidence type="ECO:0000256" key="8">
    <source>
        <dbReference type="ARBA" id="ARBA00022741"/>
    </source>
</evidence>
<dbReference type="GO" id="GO:0005886">
    <property type="term" value="C:plasma membrane"/>
    <property type="evidence" value="ECO:0007669"/>
    <property type="project" value="UniProtKB-SubCell"/>
</dbReference>
<dbReference type="Pfam" id="PF02518">
    <property type="entry name" value="HATPase_c"/>
    <property type="match status" value="1"/>
</dbReference>
<dbReference type="SMART" id="SM00304">
    <property type="entry name" value="HAMP"/>
    <property type="match status" value="1"/>
</dbReference>
<dbReference type="Gene3D" id="3.30.565.10">
    <property type="entry name" value="Histidine kinase-like ATPase, C-terminal domain"/>
    <property type="match status" value="1"/>
</dbReference>
<dbReference type="SMART" id="SM00387">
    <property type="entry name" value="HATPase_c"/>
    <property type="match status" value="1"/>
</dbReference>
<keyword evidence="12" id="KW-0902">Two-component regulatory system</keyword>
<keyword evidence="4" id="KW-1003">Cell membrane</keyword>
<dbReference type="Gene3D" id="1.10.287.130">
    <property type="match status" value="1"/>
</dbReference>
<dbReference type="SMART" id="SM00388">
    <property type="entry name" value="HisKA"/>
    <property type="match status" value="1"/>
</dbReference>
<dbReference type="InterPro" id="IPR003594">
    <property type="entry name" value="HATPase_dom"/>
</dbReference>
<dbReference type="Gene3D" id="6.10.340.10">
    <property type="match status" value="1"/>
</dbReference>
<proteinExistence type="predicted"/>
<dbReference type="CDD" id="cd00082">
    <property type="entry name" value="HisKA"/>
    <property type="match status" value="1"/>
</dbReference>
<comment type="catalytic activity">
    <reaction evidence="1">
        <text>ATP + protein L-histidine = ADP + protein N-phospho-L-histidine.</text>
        <dbReference type="EC" id="2.7.13.3"/>
    </reaction>
</comment>
<keyword evidence="18" id="KW-1185">Reference proteome</keyword>
<comment type="subcellular location">
    <subcellularLocation>
        <location evidence="2">Cell membrane</location>
        <topology evidence="2">Multi-pass membrane protein</topology>
    </subcellularLocation>
</comment>
<evidence type="ECO:0000256" key="13">
    <source>
        <dbReference type="ARBA" id="ARBA00023136"/>
    </source>
</evidence>
<evidence type="ECO:0000256" key="6">
    <source>
        <dbReference type="ARBA" id="ARBA00022679"/>
    </source>
</evidence>
<evidence type="ECO:0000256" key="2">
    <source>
        <dbReference type="ARBA" id="ARBA00004651"/>
    </source>
</evidence>
<dbReference type="PROSITE" id="PS50109">
    <property type="entry name" value="HIS_KIN"/>
    <property type="match status" value="1"/>
</dbReference>
<evidence type="ECO:0000256" key="5">
    <source>
        <dbReference type="ARBA" id="ARBA00022553"/>
    </source>
</evidence>
<dbReference type="GO" id="GO:0000155">
    <property type="term" value="F:phosphorelay sensor kinase activity"/>
    <property type="evidence" value="ECO:0007669"/>
    <property type="project" value="InterPro"/>
</dbReference>
<keyword evidence="5" id="KW-0597">Phosphoprotein</keyword>
<dbReference type="KEGG" id="ppsr:I6J18_22435"/>
<evidence type="ECO:0000256" key="10">
    <source>
        <dbReference type="ARBA" id="ARBA00022840"/>
    </source>
</evidence>
<dbReference type="InterPro" id="IPR050398">
    <property type="entry name" value="HssS/ArlS-like"/>
</dbReference>
<evidence type="ECO:0000313" key="18">
    <source>
        <dbReference type="Proteomes" id="UP000595254"/>
    </source>
</evidence>
<gene>
    <name evidence="17" type="ORF">I6J18_22435</name>
</gene>
<evidence type="ECO:0000313" key="17">
    <source>
        <dbReference type="EMBL" id="QQT00292.1"/>
    </source>
</evidence>
<dbReference type="InterPro" id="IPR003660">
    <property type="entry name" value="HAMP_dom"/>
</dbReference>
<dbReference type="RefSeq" id="WP_040373042.1">
    <property type="nucleotide sequence ID" value="NZ_CP068053.1"/>
</dbReference>
<dbReference type="EC" id="2.7.13.3" evidence="3"/>
<dbReference type="AlphaFoldDB" id="A0A974NM85"/>
<dbReference type="FunFam" id="1.10.287.130:FF:000001">
    <property type="entry name" value="Two-component sensor histidine kinase"/>
    <property type="match status" value="1"/>
</dbReference>
<dbReference type="CDD" id="cd06225">
    <property type="entry name" value="HAMP"/>
    <property type="match status" value="1"/>
</dbReference>
<feature type="domain" description="HAMP" evidence="16">
    <location>
        <begin position="189"/>
        <end position="241"/>
    </location>
</feature>
<dbReference type="InterPro" id="IPR036890">
    <property type="entry name" value="HATPase_C_sf"/>
</dbReference>
<evidence type="ECO:0000256" key="7">
    <source>
        <dbReference type="ARBA" id="ARBA00022692"/>
    </source>
</evidence>
<dbReference type="InterPro" id="IPR036097">
    <property type="entry name" value="HisK_dim/P_sf"/>
</dbReference>
<reference evidence="17 18" key="1">
    <citation type="submission" date="2021-01" db="EMBL/GenBank/DDBJ databases">
        <title>FDA dAtabase for Regulatory Grade micrObial Sequences (FDA-ARGOS): Supporting development and validation of Infectious Disease Dx tests.</title>
        <authorList>
            <person name="Nelson B."/>
            <person name="Plummer A."/>
            <person name="Tallon L."/>
            <person name="Sadzewicz L."/>
            <person name="Zhao X."/>
            <person name="Boylan J."/>
            <person name="Ott S."/>
            <person name="Bowen H."/>
            <person name="Vavikolanu K."/>
            <person name="Mehta A."/>
            <person name="Aluvathingal J."/>
            <person name="Nadendla S."/>
            <person name="Myers T."/>
            <person name="Yan Y."/>
            <person name="Sichtig H."/>
        </authorList>
    </citation>
    <scope>NUCLEOTIDE SEQUENCE [LARGE SCALE GENOMIC DNA]</scope>
    <source>
        <strain evidence="17 18">FDAARGOS_1161</strain>
    </source>
</reference>
<dbReference type="SUPFAM" id="SSF47384">
    <property type="entry name" value="Homodimeric domain of signal transducing histidine kinase"/>
    <property type="match status" value="1"/>
</dbReference>
<feature type="transmembrane region" description="Helical" evidence="14">
    <location>
        <begin position="12"/>
        <end position="35"/>
    </location>
</feature>
<keyword evidence="7 14" id="KW-0812">Transmembrane</keyword>
<organism evidence="17 18">
    <name type="scientific">Peribacillus psychrosaccharolyticus</name>
    <name type="common">Bacillus psychrosaccharolyticus</name>
    <dbReference type="NCBI Taxonomy" id="1407"/>
    <lineage>
        <taxon>Bacteria</taxon>
        <taxon>Bacillati</taxon>
        <taxon>Bacillota</taxon>
        <taxon>Bacilli</taxon>
        <taxon>Bacillales</taxon>
        <taxon>Bacillaceae</taxon>
        <taxon>Peribacillus</taxon>
    </lineage>
</organism>
<dbReference type="PRINTS" id="PR00344">
    <property type="entry name" value="BCTRLSENSOR"/>
</dbReference>
<evidence type="ECO:0000256" key="9">
    <source>
        <dbReference type="ARBA" id="ARBA00022777"/>
    </source>
</evidence>
<name>A0A974NM85_PERPY</name>
<dbReference type="SUPFAM" id="SSF55874">
    <property type="entry name" value="ATPase domain of HSP90 chaperone/DNA topoisomerase II/histidine kinase"/>
    <property type="match status" value="1"/>
</dbReference>
<dbReference type="FunFam" id="3.30.565.10:FF:000006">
    <property type="entry name" value="Sensor histidine kinase WalK"/>
    <property type="match status" value="1"/>
</dbReference>
<keyword evidence="10" id="KW-0067">ATP-binding</keyword>
<evidence type="ECO:0000256" key="12">
    <source>
        <dbReference type="ARBA" id="ARBA00023012"/>
    </source>
</evidence>
<evidence type="ECO:0000259" key="16">
    <source>
        <dbReference type="PROSITE" id="PS50885"/>
    </source>
</evidence>
<protein>
    <recommendedName>
        <fullName evidence="3">histidine kinase</fullName>
        <ecNumber evidence="3">2.7.13.3</ecNumber>
    </recommendedName>
</protein>
<dbReference type="SUPFAM" id="SSF158472">
    <property type="entry name" value="HAMP domain-like"/>
    <property type="match status" value="1"/>
</dbReference>